<evidence type="ECO:0000259" key="4">
    <source>
        <dbReference type="SMART" id="SM00703"/>
    </source>
</evidence>
<evidence type="ECO:0000256" key="3">
    <source>
        <dbReference type="SAM" id="SignalP"/>
    </source>
</evidence>
<evidence type="ECO:0000313" key="6">
    <source>
        <dbReference type="Proteomes" id="UP000594260"/>
    </source>
</evidence>
<feature type="domain" description="Nose resistant-to-fluoxetine protein N-terminal" evidence="4">
    <location>
        <begin position="83"/>
        <end position="241"/>
    </location>
</feature>
<dbReference type="RefSeq" id="XP_022648446.1">
    <property type="nucleotide sequence ID" value="XM_022792711.1"/>
</dbReference>
<dbReference type="Pfam" id="PF20146">
    <property type="entry name" value="NRF"/>
    <property type="match status" value="1"/>
</dbReference>
<dbReference type="OrthoDB" id="6488511at2759"/>
<dbReference type="AlphaFoldDB" id="A0A7M7J8Y4"/>
<feature type="transmembrane region" description="Helical" evidence="2">
    <location>
        <begin position="603"/>
        <end position="621"/>
    </location>
</feature>
<keyword evidence="6" id="KW-1185">Reference proteome</keyword>
<protein>
    <recommendedName>
        <fullName evidence="4">Nose resistant-to-fluoxetine protein N-terminal domain-containing protein</fullName>
    </recommendedName>
</protein>
<evidence type="ECO:0000256" key="2">
    <source>
        <dbReference type="SAM" id="Phobius"/>
    </source>
</evidence>
<dbReference type="Pfam" id="PF01757">
    <property type="entry name" value="Acyl_transf_3"/>
    <property type="match status" value="1"/>
</dbReference>
<sequence length="817" mass="93164">MRLVRWYVLFLTLTLIVFRAIHAEQDEYAIIENRDELENHTEVTTEIQSTTRDFIEDLQPLLKEVQRRAYPIVSALFADPQISNDCTSGLAALLRGVQTQEKWAFMIATAHGGLPQNFFLGAQGSFGSYDQCLEAKRVDPDGLVTLRGQYCTLYINPNEKMYNILKEQVKNDPFFKETVLNMETWPKHILDVPTGIKIGLCTPNRCSTKDLNYILDKLVNKVYGTEFEIGNCRIKHRNAPTPFQLYVFGLGYVLLILVIVGTLTDYYLNRTHDKPIYISPWFAVTFILMFSARRNIIRLFSPHTSQARELGFFNGIKVLLSCWVVYGHCAIFISPDVYVNISSYVLLLQKIPFQIVANGFMAVSSFYFISGFLLGYFCIKEKQRIIKQNPVIFITTIFIRRYIRLVIPILVVVCFSMLMPLWADSPNDKRSLFEVYARRCPQNWWSILALSSNFMGADGMCLGHSWYVSVDMQVFLVASIVCIIILSNPRVGLTFTAVLTLASCLWIAINTYVYEYSPIIGFTGKNFSTIIDTFDYIYVQPITHSGCYFLGIMCAYVCLHGKRLQWYTQTLCWVLAHGCASYVIFITVNWYRYGLPGPLEQSLYAGFHRIIFTFGLFWLIYACLHGMAPTLRRILEHSAFRALGRLAFGLYLVHFAVVYMQQGLMKSQAFLPNQYLLLQQTLGVLSISFGLAFLMNITVESPVGHLDNFIFNRFVAEMINQPQTHKEAEMTGRKTEMALATEQHHDRRRKTSLKESCGTNLDMIIIENVKNGINASILDTKPPVDSADGQPGASFKAGRRRVSKGSSTQNLSEKTKL</sequence>
<proteinExistence type="predicted"/>
<reference evidence="5" key="1">
    <citation type="submission" date="2021-01" db="UniProtKB">
        <authorList>
            <consortium name="EnsemblMetazoa"/>
        </authorList>
    </citation>
    <scope>IDENTIFICATION</scope>
</reference>
<dbReference type="OMA" id="WIAINTY"/>
<keyword evidence="3" id="KW-0732">Signal</keyword>
<dbReference type="GO" id="GO:0016747">
    <property type="term" value="F:acyltransferase activity, transferring groups other than amino-acyl groups"/>
    <property type="evidence" value="ECO:0007669"/>
    <property type="project" value="InterPro"/>
</dbReference>
<dbReference type="InParanoid" id="A0A7M7J8Y4"/>
<feature type="transmembrane region" description="Helical" evidence="2">
    <location>
        <begin position="537"/>
        <end position="559"/>
    </location>
</feature>
<feature type="transmembrane region" description="Helical" evidence="2">
    <location>
        <begin position="275"/>
        <end position="292"/>
    </location>
</feature>
<dbReference type="InterPro" id="IPR006621">
    <property type="entry name" value="Nose-resist-to-fluoxetine_N"/>
</dbReference>
<feature type="region of interest" description="Disordered" evidence="1">
    <location>
        <begin position="780"/>
        <end position="817"/>
    </location>
</feature>
<dbReference type="GeneID" id="111245010"/>
<dbReference type="Proteomes" id="UP000594260">
    <property type="component" value="Unplaced"/>
</dbReference>
<dbReference type="InterPro" id="IPR052728">
    <property type="entry name" value="O2_lipid_transport_reg"/>
</dbReference>
<keyword evidence="2" id="KW-0812">Transmembrane</keyword>
<accession>A0A7M7J8Y4</accession>
<dbReference type="InterPro" id="IPR002656">
    <property type="entry name" value="Acyl_transf_3_dom"/>
</dbReference>
<keyword evidence="2" id="KW-1133">Transmembrane helix</keyword>
<evidence type="ECO:0000256" key="1">
    <source>
        <dbReference type="SAM" id="MobiDB-lite"/>
    </source>
</evidence>
<dbReference type="SMART" id="SM00703">
    <property type="entry name" value="NRF"/>
    <property type="match status" value="1"/>
</dbReference>
<keyword evidence="2" id="KW-0472">Membrane</keyword>
<feature type="signal peptide" evidence="3">
    <location>
        <begin position="1"/>
        <end position="23"/>
    </location>
</feature>
<organism evidence="5 6">
    <name type="scientific">Varroa destructor</name>
    <name type="common">Honeybee mite</name>
    <dbReference type="NCBI Taxonomy" id="109461"/>
    <lineage>
        <taxon>Eukaryota</taxon>
        <taxon>Metazoa</taxon>
        <taxon>Ecdysozoa</taxon>
        <taxon>Arthropoda</taxon>
        <taxon>Chelicerata</taxon>
        <taxon>Arachnida</taxon>
        <taxon>Acari</taxon>
        <taxon>Parasitiformes</taxon>
        <taxon>Mesostigmata</taxon>
        <taxon>Gamasina</taxon>
        <taxon>Dermanyssoidea</taxon>
        <taxon>Varroidae</taxon>
        <taxon>Varroa</taxon>
    </lineage>
</organism>
<dbReference type="PANTHER" id="PTHR11161">
    <property type="entry name" value="O-ACYLTRANSFERASE"/>
    <property type="match status" value="1"/>
</dbReference>
<feature type="transmembrane region" description="Helical" evidence="2">
    <location>
        <begin position="642"/>
        <end position="661"/>
    </location>
</feature>
<name>A0A7M7J8Y4_VARDE</name>
<feature type="transmembrane region" description="Helical" evidence="2">
    <location>
        <begin position="571"/>
        <end position="591"/>
    </location>
</feature>
<dbReference type="PANTHER" id="PTHR11161:SF0">
    <property type="entry name" value="O-ACYLTRANSFERASE LIKE PROTEIN"/>
    <property type="match status" value="1"/>
</dbReference>
<feature type="transmembrane region" description="Helical" evidence="2">
    <location>
        <begin position="355"/>
        <end position="379"/>
    </location>
</feature>
<feature type="compositionally biased region" description="Polar residues" evidence="1">
    <location>
        <begin position="804"/>
        <end position="817"/>
    </location>
</feature>
<feature type="chain" id="PRO_5029463788" description="Nose resistant-to-fluoxetine protein N-terminal domain-containing protein" evidence="3">
    <location>
        <begin position="24"/>
        <end position="817"/>
    </location>
</feature>
<feature type="transmembrane region" description="Helical" evidence="2">
    <location>
        <begin position="493"/>
        <end position="514"/>
    </location>
</feature>
<feature type="transmembrane region" description="Helical" evidence="2">
    <location>
        <begin position="402"/>
        <end position="423"/>
    </location>
</feature>
<feature type="transmembrane region" description="Helical" evidence="2">
    <location>
        <begin position="681"/>
        <end position="699"/>
    </location>
</feature>
<feature type="transmembrane region" description="Helical" evidence="2">
    <location>
        <begin position="466"/>
        <end position="486"/>
    </location>
</feature>
<dbReference type="EnsemblMetazoa" id="XM_022792711">
    <property type="protein sequence ID" value="XP_022648446"/>
    <property type="gene ID" value="LOC111245010"/>
</dbReference>
<evidence type="ECO:0000313" key="5">
    <source>
        <dbReference type="EnsemblMetazoa" id="XP_022648446"/>
    </source>
</evidence>
<feature type="transmembrane region" description="Helical" evidence="2">
    <location>
        <begin position="243"/>
        <end position="263"/>
    </location>
</feature>
<dbReference type="KEGG" id="vde:111245010"/>